<accession>A0A0D0BW81</accession>
<name>A0A0D0BW81_9AGAR</name>
<evidence type="ECO:0000313" key="3">
    <source>
        <dbReference type="Proteomes" id="UP000053593"/>
    </source>
</evidence>
<dbReference type="EMBL" id="KN834990">
    <property type="protein sequence ID" value="KIK49812.1"/>
    <property type="molecule type" value="Genomic_DNA"/>
</dbReference>
<feature type="compositionally biased region" description="Low complexity" evidence="1">
    <location>
        <begin position="7"/>
        <end position="18"/>
    </location>
</feature>
<protein>
    <submittedName>
        <fullName evidence="2">Uncharacterized protein</fullName>
    </submittedName>
</protein>
<reference evidence="2 3" key="1">
    <citation type="submission" date="2014-04" db="EMBL/GenBank/DDBJ databases">
        <title>Evolutionary Origins and Diversification of the Mycorrhizal Mutualists.</title>
        <authorList>
            <consortium name="DOE Joint Genome Institute"/>
            <consortium name="Mycorrhizal Genomics Consortium"/>
            <person name="Kohler A."/>
            <person name="Kuo A."/>
            <person name="Nagy L.G."/>
            <person name="Floudas D."/>
            <person name="Copeland A."/>
            <person name="Barry K.W."/>
            <person name="Cichocki N."/>
            <person name="Veneault-Fourrey C."/>
            <person name="LaButti K."/>
            <person name="Lindquist E.A."/>
            <person name="Lipzen A."/>
            <person name="Lundell T."/>
            <person name="Morin E."/>
            <person name="Murat C."/>
            <person name="Riley R."/>
            <person name="Ohm R."/>
            <person name="Sun H."/>
            <person name="Tunlid A."/>
            <person name="Henrissat B."/>
            <person name="Grigoriev I.V."/>
            <person name="Hibbett D.S."/>
            <person name="Martin F."/>
        </authorList>
    </citation>
    <scope>NUCLEOTIDE SEQUENCE [LARGE SCALE GENOMIC DNA]</scope>
    <source>
        <strain evidence="2 3">FD-317 M1</strain>
    </source>
</reference>
<sequence length="206" mass="22620">MLPSDDSCSQKQNLSSSSEHLSKCKKTMKSEVSSTDASPSKKSKWHCPSESELALQYAQNQLQWALSTPIPPCFEDLTVSIQVIMCNTFSSSISPVNIEEVEISCGMTRSDSTLLLVGNVVSWTVPTTPVPFMTLPTFTNSFSVPICQRLEAHTCGHVIDSALYKSYINTRARGEVNIAHLQELGLGESPSSSDNHELLSHATQYY</sequence>
<proteinExistence type="predicted"/>
<gene>
    <name evidence="2" type="ORF">GYMLUDRAFT_65525</name>
</gene>
<feature type="compositionally biased region" description="Polar residues" evidence="1">
    <location>
        <begin position="30"/>
        <end position="40"/>
    </location>
</feature>
<dbReference type="AlphaFoldDB" id="A0A0D0BW81"/>
<organism evidence="2 3">
    <name type="scientific">Collybiopsis luxurians FD-317 M1</name>
    <dbReference type="NCBI Taxonomy" id="944289"/>
    <lineage>
        <taxon>Eukaryota</taxon>
        <taxon>Fungi</taxon>
        <taxon>Dikarya</taxon>
        <taxon>Basidiomycota</taxon>
        <taxon>Agaricomycotina</taxon>
        <taxon>Agaricomycetes</taxon>
        <taxon>Agaricomycetidae</taxon>
        <taxon>Agaricales</taxon>
        <taxon>Marasmiineae</taxon>
        <taxon>Omphalotaceae</taxon>
        <taxon>Collybiopsis</taxon>
        <taxon>Collybiopsis luxurians</taxon>
    </lineage>
</organism>
<dbReference type="HOGENOM" id="CLU_1332055_0_0_1"/>
<keyword evidence="3" id="KW-1185">Reference proteome</keyword>
<dbReference type="Proteomes" id="UP000053593">
    <property type="component" value="Unassembled WGS sequence"/>
</dbReference>
<evidence type="ECO:0000313" key="2">
    <source>
        <dbReference type="EMBL" id="KIK49812.1"/>
    </source>
</evidence>
<evidence type="ECO:0000256" key="1">
    <source>
        <dbReference type="SAM" id="MobiDB-lite"/>
    </source>
</evidence>
<feature type="region of interest" description="Disordered" evidence="1">
    <location>
        <begin position="1"/>
        <end position="45"/>
    </location>
</feature>